<comment type="pathway">
    <text evidence="2">Amino-acid biosynthesis; L-serine biosynthesis; L-serine from 3-phospho-D-glycerate: step 3/3.</text>
</comment>
<comment type="cofactor">
    <cofactor evidence="1">
        <name>Mg(2+)</name>
        <dbReference type="ChEBI" id="CHEBI:18420"/>
    </cofactor>
</comment>
<gene>
    <name evidence="12" type="ORF">bsdtw1_01274</name>
</gene>
<evidence type="ECO:0000256" key="2">
    <source>
        <dbReference type="ARBA" id="ARBA00005135"/>
    </source>
</evidence>
<reference evidence="12 13" key="1">
    <citation type="submission" date="2020-07" db="EMBL/GenBank/DDBJ databases">
        <title>A new beta-1,3-glucan-decomposing anaerobic bacterium isolated from anoxic soil subjected to biological soil disinfestation.</title>
        <authorList>
            <person name="Ueki A."/>
            <person name="Tonouchi A."/>
        </authorList>
    </citation>
    <scope>NUCLEOTIDE SEQUENCE [LARGE SCALE GENOMIC DNA]</scope>
    <source>
        <strain evidence="12 13">TW1</strain>
    </source>
</reference>
<comment type="similarity">
    <text evidence="3">Belongs to the HAD-like hydrolase superfamily. SerB family.</text>
</comment>
<keyword evidence="8" id="KW-0460">Magnesium</keyword>
<dbReference type="InterPro" id="IPR036412">
    <property type="entry name" value="HAD-like_sf"/>
</dbReference>
<keyword evidence="6" id="KW-0479">Metal-binding</keyword>
<keyword evidence="13" id="KW-1185">Reference proteome</keyword>
<dbReference type="Proteomes" id="UP000580568">
    <property type="component" value="Unassembled WGS sequence"/>
</dbReference>
<dbReference type="PANTHER" id="PTHR43344">
    <property type="entry name" value="PHOSPHOSERINE PHOSPHATASE"/>
    <property type="match status" value="1"/>
</dbReference>
<dbReference type="RefSeq" id="WP_183276727.1">
    <property type="nucleotide sequence ID" value="NZ_BLZR01000001.1"/>
</dbReference>
<dbReference type="SUPFAM" id="SSF56784">
    <property type="entry name" value="HAD-like"/>
    <property type="match status" value="1"/>
</dbReference>
<dbReference type="PANTHER" id="PTHR43344:SF2">
    <property type="entry name" value="PHOSPHOSERINE PHOSPHATASE"/>
    <property type="match status" value="1"/>
</dbReference>
<evidence type="ECO:0000256" key="6">
    <source>
        <dbReference type="ARBA" id="ARBA00022723"/>
    </source>
</evidence>
<dbReference type="AlphaFoldDB" id="A0A6V8SF33"/>
<organism evidence="12 13">
    <name type="scientific">Clostridium fungisolvens</name>
    <dbReference type="NCBI Taxonomy" id="1604897"/>
    <lineage>
        <taxon>Bacteria</taxon>
        <taxon>Bacillati</taxon>
        <taxon>Bacillota</taxon>
        <taxon>Clostridia</taxon>
        <taxon>Eubacteriales</taxon>
        <taxon>Clostridiaceae</taxon>
        <taxon>Clostridium</taxon>
    </lineage>
</organism>
<evidence type="ECO:0000256" key="7">
    <source>
        <dbReference type="ARBA" id="ARBA00022801"/>
    </source>
</evidence>
<dbReference type="NCBIfam" id="TIGR01488">
    <property type="entry name" value="HAD-SF-IB"/>
    <property type="match status" value="1"/>
</dbReference>
<evidence type="ECO:0000256" key="10">
    <source>
        <dbReference type="ARBA" id="ARBA00048138"/>
    </source>
</evidence>
<evidence type="ECO:0000313" key="12">
    <source>
        <dbReference type="EMBL" id="GFP75202.1"/>
    </source>
</evidence>
<protein>
    <recommendedName>
        <fullName evidence="4">phosphoserine phosphatase</fullName>
        <ecNumber evidence="4">3.1.3.3</ecNumber>
    </recommendedName>
</protein>
<comment type="caution">
    <text evidence="12">The sequence shown here is derived from an EMBL/GenBank/DDBJ whole genome shotgun (WGS) entry which is preliminary data.</text>
</comment>
<dbReference type="CDD" id="cd02612">
    <property type="entry name" value="HAD_PGPPase"/>
    <property type="match status" value="1"/>
</dbReference>
<dbReference type="GO" id="GO:0036424">
    <property type="term" value="F:L-phosphoserine phosphatase activity"/>
    <property type="evidence" value="ECO:0007669"/>
    <property type="project" value="TreeGrafter"/>
</dbReference>
<sequence length="242" mass="28779">MKRIAAFFDIDGTLYREGLITEMFKKMIKYEIIESEKWYNEVRPEFLKWDKRQGDYDGYLLKMIDIYLEAIKGLYKHQIEFIAKKVIEQKGERLYTFSRDRIKWHKEQGHMLITISGSPEELVKEMSLKHGFDDYEGAKYLLDSKGRYTGDVMPMWDHKSKMDAINCFVNKYDIDLDNSFAYGDTAGDFTMLSLVKNPYCINPTRELLNKIQNDKEVKEKINIIVERKDLIYSLKPDRFEIL</sequence>
<keyword evidence="5" id="KW-0028">Amino-acid biosynthesis</keyword>
<keyword evidence="9" id="KW-0718">Serine biosynthesis</keyword>
<evidence type="ECO:0000256" key="3">
    <source>
        <dbReference type="ARBA" id="ARBA00009184"/>
    </source>
</evidence>
<dbReference type="EMBL" id="BLZR01000001">
    <property type="protein sequence ID" value="GFP75202.1"/>
    <property type="molecule type" value="Genomic_DNA"/>
</dbReference>
<dbReference type="GO" id="GO:0006564">
    <property type="term" value="P:L-serine biosynthetic process"/>
    <property type="evidence" value="ECO:0007669"/>
    <property type="project" value="UniProtKB-KW"/>
</dbReference>
<evidence type="ECO:0000256" key="1">
    <source>
        <dbReference type="ARBA" id="ARBA00001946"/>
    </source>
</evidence>
<evidence type="ECO:0000256" key="9">
    <source>
        <dbReference type="ARBA" id="ARBA00023299"/>
    </source>
</evidence>
<dbReference type="InterPro" id="IPR006385">
    <property type="entry name" value="HAD_hydro_SerB1"/>
</dbReference>
<evidence type="ECO:0000256" key="4">
    <source>
        <dbReference type="ARBA" id="ARBA00012640"/>
    </source>
</evidence>
<keyword evidence="7" id="KW-0378">Hydrolase</keyword>
<evidence type="ECO:0000313" key="13">
    <source>
        <dbReference type="Proteomes" id="UP000580568"/>
    </source>
</evidence>
<dbReference type="Gene3D" id="1.20.1440.100">
    <property type="entry name" value="SG protein - dephosphorylation function"/>
    <property type="match status" value="1"/>
</dbReference>
<dbReference type="GO" id="GO:0005737">
    <property type="term" value="C:cytoplasm"/>
    <property type="evidence" value="ECO:0007669"/>
    <property type="project" value="TreeGrafter"/>
</dbReference>
<proteinExistence type="inferred from homology"/>
<dbReference type="GO" id="GO:0000287">
    <property type="term" value="F:magnesium ion binding"/>
    <property type="evidence" value="ECO:0007669"/>
    <property type="project" value="TreeGrafter"/>
</dbReference>
<evidence type="ECO:0000256" key="11">
    <source>
        <dbReference type="ARBA" id="ARBA00048523"/>
    </source>
</evidence>
<comment type="catalytic activity">
    <reaction evidence="10">
        <text>O-phospho-L-serine + H2O = L-serine + phosphate</text>
        <dbReference type="Rhea" id="RHEA:21208"/>
        <dbReference type="ChEBI" id="CHEBI:15377"/>
        <dbReference type="ChEBI" id="CHEBI:33384"/>
        <dbReference type="ChEBI" id="CHEBI:43474"/>
        <dbReference type="ChEBI" id="CHEBI:57524"/>
        <dbReference type="EC" id="3.1.3.3"/>
    </reaction>
</comment>
<comment type="catalytic activity">
    <reaction evidence="11">
        <text>O-phospho-D-serine + H2O = D-serine + phosphate</text>
        <dbReference type="Rhea" id="RHEA:24873"/>
        <dbReference type="ChEBI" id="CHEBI:15377"/>
        <dbReference type="ChEBI" id="CHEBI:35247"/>
        <dbReference type="ChEBI" id="CHEBI:43474"/>
        <dbReference type="ChEBI" id="CHEBI:58680"/>
        <dbReference type="EC" id="3.1.3.3"/>
    </reaction>
</comment>
<dbReference type="NCBIfam" id="TIGR01490">
    <property type="entry name" value="HAD-SF-IB-hyp1"/>
    <property type="match status" value="1"/>
</dbReference>
<evidence type="ECO:0000256" key="5">
    <source>
        <dbReference type="ARBA" id="ARBA00022605"/>
    </source>
</evidence>
<name>A0A6V8SF33_9CLOT</name>
<evidence type="ECO:0000256" key="8">
    <source>
        <dbReference type="ARBA" id="ARBA00022842"/>
    </source>
</evidence>
<accession>A0A6V8SF33</accession>
<dbReference type="Gene3D" id="3.40.50.1000">
    <property type="entry name" value="HAD superfamily/HAD-like"/>
    <property type="match status" value="1"/>
</dbReference>
<dbReference type="InterPro" id="IPR023214">
    <property type="entry name" value="HAD_sf"/>
</dbReference>
<dbReference type="EC" id="3.1.3.3" evidence="4"/>
<dbReference type="InterPro" id="IPR050582">
    <property type="entry name" value="HAD-like_SerB"/>
</dbReference>
<dbReference type="Pfam" id="PF12710">
    <property type="entry name" value="HAD"/>
    <property type="match status" value="1"/>
</dbReference>